<reference evidence="3" key="1">
    <citation type="submission" date="2022-07" db="EMBL/GenBank/DDBJ databases">
        <title>Phylogenomic reconstructions and comparative analyses of Kickxellomycotina fungi.</title>
        <authorList>
            <person name="Reynolds N.K."/>
            <person name="Stajich J.E."/>
            <person name="Barry K."/>
            <person name="Grigoriev I.V."/>
            <person name="Crous P."/>
            <person name="Smith M.E."/>
        </authorList>
    </citation>
    <scope>NUCLEOTIDE SEQUENCE</scope>
    <source>
        <strain evidence="3">NRRL 1566</strain>
    </source>
</reference>
<feature type="compositionally biased region" description="Acidic residues" evidence="1">
    <location>
        <begin position="327"/>
        <end position="338"/>
    </location>
</feature>
<evidence type="ECO:0000259" key="2">
    <source>
        <dbReference type="PROSITE" id="PS50090"/>
    </source>
</evidence>
<feature type="domain" description="Myb-like" evidence="2">
    <location>
        <begin position="661"/>
        <end position="713"/>
    </location>
</feature>
<feature type="compositionally biased region" description="Pro residues" evidence="1">
    <location>
        <begin position="645"/>
        <end position="655"/>
    </location>
</feature>
<comment type="caution">
    <text evidence="3">The sequence shown here is derived from an EMBL/GenBank/DDBJ whole genome shotgun (WGS) entry which is preliminary data.</text>
</comment>
<evidence type="ECO:0000313" key="3">
    <source>
        <dbReference type="EMBL" id="KAJ2850266.1"/>
    </source>
</evidence>
<evidence type="ECO:0000313" key="4">
    <source>
        <dbReference type="Proteomes" id="UP001139887"/>
    </source>
</evidence>
<feature type="region of interest" description="Disordered" evidence="1">
    <location>
        <begin position="623"/>
        <end position="656"/>
    </location>
</feature>
<dbReference type="AlphaFoldDB" id="A0A9W8M0A5"/>
<dbReference type="OrthoDB" id="2143914at2759"/>
<dbReference type="PROSITE" id="PS50090">
    <property type="entry name" value="MYB_LIKE"/>
    <property type="match status" value="1"/>
</dbReference>
<dbReference type="InterPro" id="IPR001005">
    <property type="entry name" value="SANT/Myb"/>
</dbReference>
<protein>
    <recommendedName>
        <fullName evidence="2">Myb-like domain-containing protein</fullName>
    </recommendedName>
</protein>
<dbReference type="EMBL" id="JANBUW010000037">
    <property type="protein sequence ID" value="KAJ2850266.1"/>
    <property type="molecule type" value="Genomic_DNA"/>
</dbReference>
<sequence>MFTRNSRTINPQAHPQHQRFFATRGPELLPIQREVIHADNPFSFKTKEPAALIPPPTGLSDIATASNAAIAPSRAQPSLSWPMLSASNINSLMMAATSSQNQQISSPETFTIPMQLQTLLMSNMATMPMVSDFTNTLALGLEPIDNSAHSQQQPASTAMSSPSPLHPPLLPLQNELLSVPSEQPYSSICSLTQGLNSTSKPLLGNKHDQKPPQKQRKLCYLKVHEFRMLQSLVREHGENWEKIGMLMGVRPGDLAKNWPGYSVDTLITSDWTKSEMQILALCRNLRIPCRATAKIIGTKLPLQCRSKTLKRCSTKQLSAKAKSKADDDFEDDGCESDASDASSVKSFSSSPVLKPTQANQAAGSELGAAATGSDDIPWDTGHGEASYEPRLLMPTADSAIVTDKVKKCIEEHGKVDWRAISFETGFPLKYCLEMNMYNADKAQWVYSVQTFKWEQAEALKAFITQFYPAPTPIDFLAVSNFFWINLPSCIEMYEMLRGAFEWTASDLGYASQLATQGWEFDQIARQLSPTMGGKRVSVALQQCKVREPEIQIPVEVDDQCKTQIRLIVEQQLQQHQTDINSNGVDVLLMLEKARKACSNLPSPTADRCTLAILTTFPQFSTRSNNGINSRARSNTLPKQSLNPLYDPPHSPPPPASMSILGAKRISGRWTLQETKLLIQYAQSTKTTKNWKYFANLLGTKTPSQCNNKYRAMRKQKQLK</sequence>
<dbReference type="Pfam" id="PF00249">
    <property type="entry name" value="Myb_DNA-binding"/>
    <property type="match status" value="1"/>
</dbReference>
<feature type="compositionally biased region" description="Low complexity" evidence="1">
    <location>
        <begin position="339"/>
        <end position="355"/>
    </location>
</feature>
<dbReference type="Proteomes" id="UP001139887">
    <property type="component" value="Unassembled WGS sequence"/>
</dbReference>
<feature type="region of interest" description="Disordered" evidence="1">
    <location>
        <begin position="147"/>
        <end position="171"/>
    </location>
</feature>
<keyword evidence="4" id="KW-1185">Reference proteome</keyword>
<feature type="compositionally biased region" description="Polar residues" evidence="1">
    <location>
        <begin position="623"/>
        <end position="642"/>
    </location>
</feature>
<feature type="region of interest" description="Disordered" evidence="1">
    <location>
        <begin position="324"/>
        <end position="380"/>
    </location>
</feature>
<proteinExistence type="predicted"/>
<dbReference type="InterPro" id="IPR009057">
    <property type="entry name" value="Homeodomain-like_sf"/>
</dbReference>
<gene>
    <name evidence="3" type="ORF">IWW36_002014</name>
</gene>
<dbReference type="Gene3D" id="1.10.10.60">
    <property type="entry name" value="Homeodomain-like"/>
    <property type="match status" value="1"/>
</dbReference>
<name>A0A9W8M0A5_9FUNG</name>
<dbReference type="CDD" id="cd00167">
    <property type="entry name" value="SANT"/>
    <property type="match status" value="1"/>
</dbReference>
<dbReference type="SMART" id="SM00717">
    <property type="entry name" value="SANT"/>
    <property type="match status" value="2"/>
</dbReference>
<accession>A0A9W8M0A5</accession>
<feature type="compositionally biased region" description="Polar residues" evidence="1">
    <location>
        <begin position="147"/>
        <end position="159"/>
    </location>
</feature>
<dbReference type="SUPFAM" id="SSF46689">
    <property type="entry name" value="Homeodomain-like"/>
    <property type="match status" value="1"/>
</dbReference>
<evidence type="ECO:0000256" key="1">
    <source>
        <dbReference type="SAM" id="MobiDB-lite"/>
    </source>
</evidence>
<organism evidence="3 4">
    <name type="scientific">Coemansia brasiliensis</name>
    <dbReference type="NCBI Taxonomy" id="2650707"/>
    <lineage>
        <taxon>Eukaryota</taxon>
        <taxon>Fungi</taxon>
        <taxon>Fungi incertae sedis</taxon>
        <taxon>Zoopagomycota</taxon>
        <taxon>Kickxellomycotina</taxon>
        <taxon>Kickxellomycetes</taxon>
        <taxon>Kickxellales</taxon>
        <taxon>Kickxellaceae</taxon>
        <taxon>Coemansia</taxon>
    </lineage>
</organism>